<name>A0A1Q2MF91_9BACT</name>
<dbReference type="Gene3D" id="3.30.479.30">
    <property type="entry name" value="Band 7 domain"/>
    <property type="match status" value="1"/>
</dbReference>
<protein>
    <submittedName>
        <fullName evidence="3">Putative virion core protein (Lumpy skin disease virus)</fullName>
    </submittedName>
</protein>
<dbReference type="Pfam" id="PF13421">
    <property type="entry name" value="Band_7_1"/>
    <property type="match status" value="1"/>
</dbReference>
<keyword evidence="4" id="KW-1185">Reference proteome</keyword>
<feature type="domain" description="SPFH" evidence="2">
    <location>
        <begin position="29"/>
        <end position="233"/>
    </location>
</feature>
<dbReference type="KEGG" id="pbas:SMSP2_01748"/>
<dbReference type="STRING" id="1851148.SMSP2_01748"/>
<gene>
    <name evidence="3" type="ORF">SMSP2_01748</name>
</gene>
<dbReference type="InterPro" id="IPR036013">
    <property type="entry name" value="Band_7/SPFH_dom_sf"/>
</dbReference>
<evidence type="ECO:0000313" key="4">
    <source>
        <dbReference type="Proteomes" id="UP000188181"/>
    </source>
</evidence>
<dbReference type="EMBL" id="CP019646">
    <property type="protein sequence ID" value="AQQ71375.1"/>
    <property type="molecule type" value="Genomic_DNA"/>
</dbReference>
<dbReference type="InterPro" id="IPR033880">
    <property type="entry name" value="SPFH_YdjI"/>
</dbReference>
<dbReference type="PANTHER" id="PTHR37826:SF2">
    <property type="entry name" value="ZINC-RIBBON DOMAIN-CONTAINING PROTEIN"/>
    <property type="match status" value="1"/>
</dbReference>
<dbReference type="CDD" id="cd03408">
    <property type="entry name" value="SPFH_like_u1"/>
    <property type="match status" value="1"/>
</dbReference>
<accession>A0A1Q2MF91</accession>
<reference evidence="4" key="1">
    <citation type="submission" date="2017-02" db="EMBL/GenBank/DDBJ databases">
        <title>Comparative genomics and description of representatives of a novel lineage of planctomycetes thriving in anoxic sediments.</title>
        <authorList>
            <person name="Spring S."/>
            <person name="Bunk B."/>
            <person name="Sproer C."/>
        </authorList>
    </citation>
    <scope>NUCLEOTIDE SEQUENCE [LARGE SCALE GENOMIC DNA]</scope>
    <source>
        <strain evidence="4">SM-Chi-D1</strain>
    </source>
</reference>
<organism evidence="3 4">
    <name type="scientific">Limihaloglobus sulfuriphilus</name>
    <dbReference type="NCBI Taxonomy" id="1851148"/>
    <lineage>
        <taxon>Bacteria</taxon>
        <taxon>Pseudomonadati</taxon>
        <taxon>Planctomycetota</taxon>
        <taxon>Phycisphaerae</taxon>
        <taxon>Sedimentisphaerales</taxon>
        <taxon>Sedimentisphaeraceae</taxon>
        <taxon>Limihaloglobus</taxon>
    </lineage>
</organism>
<sequence length="340" mass="38198">MMPKLMEVLEYLDDTGNVMVARMPQEGPCEIKWGAQLTVRESQSAVFFRDGKSVGVFKRPGRYVLKTQNIPALTKFVTKFGYGPDSPFRSEVYFLNMKLFRNLKWGTSEPIIFRDPELQMIRLRSYGIFSIQIKNPIVFLNKIVGTQGVFTDAEIKDYLKNIIITRLIDILGTQVKSVFELPKVYDELSTGTKAVLEEDFEALGLFIVDFFINSISPPEEVQKIIDERTSMQVIGDMNKYIQFKTAKSLEMAANNPGGPASAGVGMGAGLGMGMMLPQIVQQSFNSQQPATNPSKSVEITESDHKSDPISKLKELKALLDSDIINKDEFESKKIELLKQI</sequence>
<proteinExistence type="predicted"/>
<dbReference type="Proteomes" id="UP000188181">
    <property type="component" value="Chromosome"/>
</dbReference>
<evidence type="ECO:0000313" key="3">
    <source>
        <dbReference type="EMBL" id="AQQ71375.1"/>
    </source>
</evidence>
<dbReference type="AlphaFoldDB" id="A0A1Q2MF91"/>
<dbReference type="RefSeq" id="WP_146683558.1">
    <property type="nucleotide sequence ID" value="NZ_CP019646.1"/>
</dbReference>
<dbReference type="PANTHER" id="PTHR37826">
    <property type="entry name" value="FLOTILLIN BAND_7_5 DOMAIN PROTEIN"/>
    <property type="match status" value="1"/>
</dbReference>
<dbReference type="OrthoDB" id="9788304at2"/>
<evidence type="ECO:0000256" key="1">
    <source>
        <dbReference type="SAM" id="MobiDB-lite"/>
    </source>
</evidence>
<feature type="region of interest" description="Disordered" evidence="1">
    <location>
        <begin position="284"/>
        <end position="308"/>
    </location>
</feature>
<feature type="compositionally biased region" description="Polar residues" evidence="1">
    <location>
        <begin position="284"/>
        <end position="299"/>
    </location>
</feature>
<evidence type="ECO:0000259" key="2">
    <source>
        <dbReference type="Pfam" id="PF13421"/>
    </source>
</evidence>
<dbReference type="SUPFAM" id="SSF117892">
    <property type="entry name" value="Band 7/SPFH domain"/>
    <property type="match status" value="1"/>
</dbReference>